<dbReference type="EMBL" id="BAABUJ010000011">
    <property type="protein sequence ID" value="GAA5798805.1"/>
    <property type="molecule type" value="Genomic_DNA"/>
</dbReference>
<comment type="caution">
    <text evidence="1">The sequence shown here is derived from an EMBL/GenBank/DDBJ whole genome shotgun (WGS) entry which is preliminary data.</text>
</comment>
<evidence type="ECO:0000313" key="1">
    <source>
        <dbReference type="EMBL" id="GAA5798805.1"/>
    </source>
</evidence>
<organism evidence="1 2">
    <name type="scientific">Helicostylum pulchrum</name>
    <dbReference type="NCBI Taxonomy" id="562976"/>
    <lineage>
        <taxon>Eukaryota</taxon>
        <taxon>Fungi</taxon>
        <taxon>Fungi incertae sedis</taxon>
        <taxon>Mucoromycota</taxon>
        <taxon>Mucoromycotina</taxon>
        <taxon>Mucoromycetes</taxon>
        <taxon>Mucorales</taxon>
        <taxon>Mucorineae</taxon>
        <taxon>Mucoraceae</taxon>
        <taxon>Helicostylum</taxon>
    </lineage>
</organism>
<gene>
    <name evidence="1" type="ORF">HPULCUR_004211</name>
</gene>
<keyword evidence="2" id="KW-1185">Reference proteome</keyword>
<protein>
    <submittedName>
        <fullName evidence="1">Uncharacterized protein</fullName>
    </submittedName>
</protein>
<evidence type="ECO:0000313" key="2">
    <source>
        <dbReference type="Proteomes" id="UP001476247"/>
    </source>
</evidence>
<dbReference type="Proteomes" id="UP001476247">
    <property type="component" value="Unassembled WGS sequence"/>
</dbReference>
<proteinExistence type="predicted"/>
<accession>A0ABP9XWQ6</accession>
<reference evidence="1 2" key="1">
    <citation type="submission" date="2024-04" db="EMBL/GenBank/DDBJ databases">
        <title>genome sequences of Mucor flavus KT1a and Helicostylum pulchrum KT1b strains isolation_sourced from the surface of a dry-aged beef.</title>
        <authorList>
            <person name="Toyotome T."/>
            <person name="Hosono M."/>
            <person name="Torimaru M."/>
            <person name="Fukuda K."/>
            <person name="Mikami N."/>
        </authorList>
    </citation>
    <scope>NUCLEOTIDE SEQUENCE [LARGE SCALE GENOMIC DNA]</scope>
    <source>
        <strain evidence="1 2">KT1b</strain>
    </source>
</reference>
<name>A0ABP9XWQ6_9FUNG</name>
<sequence>MQELKKQHLKVHACMPLSEGPKRYLEAYVTEANDNNNIQINGITFADANLQILPCKAINAQSEIITLKLTHLPMLLPEEALTGLTKSLSMFGNIIDIGITTDNATGFFMGSGYAVIDTLQAKESKFQQLSLPRTEVQTEGLTEDY</sequence>